<dbReference type="InterPro" id="IPR004805">
    <property type="entry name" value="DnaE2/DnaE/PolC"/>
</dbReference>
<evidence type="ECO:0000256" key="11">
    <source>
        <dbReference type="ARBA" id="ARBA00023204"/>
    </source>
</evidence>
<dbReference type="Pfam" id="PF02811">
    <property type="entry name" value="PHP"/>
    <property type="match status" value="1"/>
</dbReference>
<dbReference type="SMART" id="SM00481">
    <property type="entry name" value="POLIIIAc"/>
    <property type="match status" value="1"/>
</dbReference>
<evidence type="ECO:0000259" key="14">
    <source>
        <dbReference type="SMART" id="SM00481"/>
    </source>
</evidence>
<dbReference type="RefSeq" id="WP_225673696.1">
    <property type="nucleotide sequence ID" value="NZ_JAEDAH010000042.1"/>
</dbReference>
<dbReference type="InterPro" id="IPR011708">
    <property type="entry name" value="DNA_pol3_alpha_NTPase_dom"/>
</dbReference>
<dbReference type="PANTHER" id="PTHR32294">
    <property type="entry name" value="DNA POLYMERASE III SUBUNIT ALPHA"/>
    <property type="match status" value="1"/>
</dbReference>
<feature type="domain" description="Polymerase/histidinol phosphatase N-terminal" evidence="14">
    <location>
        <begin position="30"/>
        <end position="108"/>
    </location>
</feature>
<keyword evidence="16" id="KW-1185">Reference proteome</keyword>
<comment type="subcellular location">
    <subcellularLocation>
        <location evidence="1 13">Cytoplasm</location>
    </subcellularLocation>
</comment>
<proteinExistence type="inferred from homology"/>
<protein>
    <recommendedName>
        <fullName evidence="4 13">Error-prone DNA polymerase</fullName>
        <ecNumber evidence="3 13">2.7.7.7</ecNumber>
    </recommendedName>
</protein>
<comment type="caution">
    <text evidence="15">The sequence shown here is derived from an EMBL/GenBank/DDBJ whole genome shotgun (WGS) entry which is preliminary data.</text>
</comment>
<dbReference type="NCBIfam" id="TIGR00594">
    <property type="entry name" value="polc"/>
    <property type="match status" value="1"/>
</dbReference>
<dbReference type="InterPro" id="IPR004013">
    <property type="entry name" value="PHP_dom"/>
</dbReference>
<dbReference type="GO" id="GO:0003887">
    <property type="term" value="F:DNA-directed DNA polymerase activity"/>
    <property type="evidence" value="ECO:0007669"/>
    <property type="project" value="UniProtKB-EC"/>
</dbReference>
<dbReference type="CDD" id="cd04485">
    <property type="entry name" value="DnaE_OBF"/>
    <property type="match status" value="1"/>
</dbReference>
<evidence type="ECO:0000256" key="7">
    <source>
        <dbReference type="ARBA" id="ARBA00022695"/>
    </source>
</evidence>
<dbReference type="Pfam" id="PF14579">
    <property type="entry name" value="HHH_6"/>
    <property type="match status" value="1"/>
</dbReference>
<evidence type="ECO:0000256" key="2">
    <source>
        <dbReference type="ARBA" id="ARBA00007391"/>
    </source>
</evidence>
<sequence>MLRLIRNPQKPSTAETETLVQTQEDNWAYCELHCVSNFTFLRGASHPEELIQRAVELNYKGLAITDECSLAGVVRAWQALEDLRQQQPDNMALTSFRLIVGCELQCHEHLFVLLVTDKAAYSELCQLITGCRRAADKGEYLFTPEQLLTIQHCLLLWQPRSDRLTTNALNTFAAQLSAHFPQRLWLLAERMLDGDDHWRYERILTLAERWQLPITCASQVHMHIRQRQPLQDCLTAIRLNRPIRSVRAQLFANNERHLRSEKKLRHLYSKALLDSTFDIARRCHFSLSEIRYQYPTDTLPAGRDVSRYLRRLTYEGARKRFGTPLPVSVKKAIEKELKLIKLKQYEHYFLTIHDIVHFARAQNILCQGRGSAANSVVCYCLFITEVNPQEVSLLFERFISAERHEPPDIDVDFESQRREEVIQYIYQRYGRDRAALAATVITYRAKSALRDVAMALGLDLLALEPVLANFGYRYKKHNWLDELTSRRVADSQQLQLLKQLIGEILRFPRHLSQHVGGFVIARHSISELVPVENASMAGRTVIQWDKEDLESLGLMKVDILSLGMLSAIRRCLQQLHMPISAIPRDDPATYAMLQQADSIGVFQVESRAQMNMLPRLKPRHYYDLVVQVSIVRPGPIHGDMVHPYLKRRNGEEQPDYPLDSLRPILERTLGIPLFQEQVIAFAMVAADFTAAEADLLRRSMASWRKKGHMQRLQQRLEDNMLNKGFSIDYIRRLQRQLEGFGEYGFPESHAASFALLVYVSAWLKCHHPALFCAALLNSQPMGFYSPAQLIQDASRHGVKVLPVTVSHSDWLHQADSGSSRPTLRLGLRLVRGLREDAAERIVNARQQRPFSSVNDCRLRAGLSVRDSSLLASANAFSGLSEHRYQARWQVAEPLQYDLLSESLSASSTESSSLKAPAEVSELLEDYQATGVTLGRHPLEILREQGKLGHSLRACDLLQQPHNSEAFVCGLVTCRQRPGTSAGVTFVTLEDETGSVNMVVWLATAERQLRELTQARILQAYGRIEKDESSGITHVIAYRLLDMSHLLPRLDSRSHDYH</sequence>
<evidence type="ECO:0000256" key="4">
    <source>
        <dbReference type="ARBA" id="ARBA00017273"/>
    </source>
</evidence>
<keyword evidence="8 13" id="KW-0235">DNA replication</keyword>
<dbReference type="Gene3D" id="1.10.150.870">
    <property type="match status" value="1"/>
</dbReference>
<evidence type="ECO:0000256" key="5">
    <source>
        <dbReference type="ARBA" id="ARBA00022490"/>
    </source>
</evidence>
<evidence type="ECO:0000256" key="6">
    <source>
        <dbReference type="ARBA" id="ARBA00022679"/>
    </source>
</evidence>
<dbReference type="Pfam" id="PF17657">
    <property type="entry name" value="DNA_pol3_finger"/>
    <property type="match status" value="1"/>
</dbReference>
<dbReference type="EC" id="2.7.7.7" evidence="3 13"/>
<dbReference type="CDD" id="cd07434">
    <property type="entry name" value="PHP_PolIIIA_DnaE2"/>
    <property type="match status" value="1"/>
</dbReference>
<keyword evidence="5 13" id="KW-0963">Cytoplasm</keyword>
<keyword evidence="7 13" id="KW-0548">Nucleotidyltransferase</keyword>
<dbReference type="InterPro" id="IPR040982">
    <property type="entry name" value="DNA_pol3_finger"/>
</dbReference>
<dbReference type="InterPro" id="IPR016195">
    <property type="entry name" value="Pol/histidinol_Pase-like"/>
</dbReference>
<evidence type="ECO:0000256" key="3">
    <source>
        <dbReference type="ARBA" id="ARBA00012417"/>
    </source>
</evidence>
<evidence type="ECO:0000256" key="10">
    <source>
        <dbReference type="ARBA" id="ARBA00022932"/>
    </source>
</evidence>
<dbReference type="InterPro" id="IPR023073">
    <property type="entry name" value="DnaE2"/>
</dbReference>
<reference evidence="15 16" key="1">
    <citation type="submission" date="2020-12" db="EMBL/GenBank/DDBJ databases">
        <title>Novel Thalassolituus-related marine hydrocarbonoclastic bacteria mediated algae-derived hydrocarbons mineralization in twilight zone of the northern South China Sea.</title>
        <authorList>
            <person name="Dong C."/>
        </authorList>
    </citation>
    <scope>NUCLEOTIDE SEQUENCE [LARGE SCALE GENOMIC DNA]</scope>
    <source>
        <strain evidence="15 16">IMCC1826</strain>
    </source>
</reference>
<keyword evidence="11 13" id="KW-0234">DNA repair</keyword>
<evidence type="ECO:0000313" key="16">
    <source>
        <dbReference type="Proteomes" id="UP000714380"/>
    </source>
</evidence>
<dbReference type="EMBL" id="JAEDAH010000042">
    <property type="protein sequence ID" value="MCA6063567.1"/>
    <property type="molecule type" value="Genomic_DNA"/>
</dbReference>
<evidence type="ECO:0000313" key="15">
    <source>
        <dbReference type="EMBL" id="MCA6063567.1"/>
    </source>
</evidence>
<keyword evidence="9 13" id="KW-0227">DNA damage</keyword>
<dbReference type="InterPro" id="IPR003141">
    <property type="entry name" value="Pol/His_phosphatase_N"/>
</dbReference>
<dbReference type="Pfam" id="PF07733">
    <property type="entry name" value="DNA_pol3_alpha"/>
    <property type="match status" value="1"/>
</dbReference>
<evidence type="ECO:0000256" key="9">
    <source>
        <dbReference type="ARBA" id="ARBA00022763"/>
    </source>
</evidence>
<dbReference type="InterPro" id="IPR004365">
    <property type="entry name" value="NA-bd_OB_tRNA"/>
</dbReference>
<keyword evidence="10 13" id="KW-0239">DNA-directed DNA polymerase</keyword>
<accession>A0ABS7ZPF4</accession>
<dbReference type="PANTHER" id="PTHR32294:SF4">
    <property type="entry name" value="ERROR-PRONE DNA POLYMERASE"/>
    <property type="match status" value="1"/>
</dbReference>
<evidence type="ECO:0000256" key="12">
    <source>
        <dbReference type="ARBA" id="ARBA00049244"/>
    </source>
</evidence>
<dbReference type="Gene3D" id="3.20.20.140">
    <property type="entry name" value="Metal-dependent hydrolases"/>
    <property type="match status" value="1"/>
</dbReference>
<dbReference type="SUPFAM" id="SSF89550">
    <property type="entry name" value="PHP domain-like"/>
    <property type="match status" value="1"/>
</dbReference>
<dbReference type="Pfam" id="PF01336">
    <property type="entry name" value="tRNA_anti-codon"/>
    <property type="match status" value="1"/>
</dbReference>
<evidence type="ECO:0000256" key="1">
    <source>
        <dbReference type="ARBA" id="ARBA00004496"/>
    </source>
</evidence>
<comment type="similarity">
    <text evidence="2 13">Belongs to the DNA polymerase type-C family. DnaE2 subfamily.</text>
</comment>
<evidence type="ECO:0000256" key="8">
    <source>
        <dbReference type="ARBA" id="ARBA00022705"/>
    </source>
</evidence>
<comment type="catalytic activity">
    <reaction evidence="12 13">
        <text>DNA(n) + a 2'-deoxyribonucleoside 5'-triphosphate = DNA(n+1) + diphosphate</text>
        <dbReference type="Rhea" id="RHEA:22508"/>
        <dbReference type="Rhea" id="RHEA-COMP:17339"/>
        <dbReference type="Rhea" id="RHEA-COMP:17340"/>
        <dbReference type="ChEBI" id="CHEBI:33019"/>
        <dbReference type="ChEBI" id="CHEBI:61560"/>
        <dbReference type="ChEBI" id="CHEBI:173112"/>
        <dbReference type="EC" id="2.7.7.7"/>
    </reaction>
</comment>
<comment type="function">
    <text evidence="13">DNA polymerase involved in damage-induced mutagenesis and translesion synthesis (TLS). It is not the major replicative DNA polymerase.</text>
</comment>
<dbReference type="NCBIfam" id="NF004225">
    <property type="entry name" value="PRK05672.1"/>
    <property type="match status" value="1"/>
</dbReference>
<gene>
    <name evidence="13" type="primary">dnaE2</name>
    <name evidence="15" type="ORF">I9W95_08090</name>
</gene>
<dbReference type="Proteomes" id="UP000714380">
    <property type="component" value="Unassembled WGS sequence"/>
</dbReference>
<name>A0ABS7ZPF4_9GAMM</name>
<dbReference type="HAMAP" id="MF_01902">
    <property type="entry name" value="DNApol_error_prone"/>
    <property type="match status" value="1"/>
</dbReference>
<keyword evidence="6 13" id="KW-0808">Transferase</keyword>
<organism evidence="15 16">
    <name type="scientific">Thalassolituus marinus</name>
    <dbReference type="NCBI Taxonomy" id="671053"/>
    <lineage>
        <taxon>Bacteria</taxon>
        <taxon>Pseudomonadati</taxon>
        <taxon>Pseudomonadota</taxon>
        <taxon>Gammaproteobacteria</taxon>
        <taxon>Oceanospirillales</taxon>
        <taxon>Oceanospirillaceae</taxon>
        <taxon>Thalassolituus</taxon>
    </lineage>
</organism>
<dbReference type="InterPro" id="IPR029460">
    <property type="entry name" value="DNAPol_HHH"/>
</dbReference>
<evidence type="ECO:0000256" key="13">
    <source>
        <dbReference type="HAMAP-Rule" id="MF_01902"/>
    </source>
</evidence>